<protein>
    <submittedName>
        <fullName evidence="1">Uncharacterized protein</fullName>
    </submittedName>
</protein>
<sequence>MLTTPLWVALAGGHGAAQPQCLGHGPRGVSAPSSDTTIHSQRAICNASLHHFRCNRYSQEQVRNRDYDERSVIGQYKRCRNLFYDLAGGAAGEILSEIKI</sequence>
<reference evidence="1 2" key="1">
    <citation type="journal article" date="2019" name="Commun. Biol.">
        <title>The bagworm genome reveals a unique fibroin gene that provides high tensile strength.</title>
        <authorList>
            <person name="Kono N."/>
            <person name="Nakamura H."/>
            <person name="Ohtoshi R."/>
            <person name="Tomita M."/>
            <person name="Numata K."/>
            <person name="Arakawa K."/>
        </authorList>
    </citation>
    <scope>NUCLEOTIDE SEQUENCE [LARGE SCALE GENOMIC DNA]</scope>
</reference>
<evidence type="ECO:0000313" key="1">
    <source>
        <dbReference type="EMBL" id="GBP48203.1"/>
    </source>
</evidence>
<gene>
    <name evidence="1" type="ORF">EVAR_27590_1</name>
</gene>
<evidence type="ECO:0000313" key="2">
    <source>
        <dbReference type="Proteomes" id="UP000299102"/>
    </source>
</evidence>
<keyword evidence="2" id="KW-1185">Reference proteome</keyword>
<comment type="caution">
    <text evidence="1">The sequence shown here is derived from an EMBL/GenBank/DDBJ whole genome shotgun (WGS) entry which is preliminary data.</text>
</comment>
<dbReference type="AlphaFoldDB" id="A0A4C1WAX6"/>
<name>A0A4C1WAX6_EUMVA</name>
<dbReference type="Proteomes" id="UP000299102">
    <property type="component" value="Unassembled WGS sequence"/>
</dbReference>
<organism evidence="1 2">
    <name type="scientific">Eumeta variegata</name>
    <name type="common">Bagworm moth</name>
    <name type="synonym">Eumeta japonica</name>
    <dbReference type="NCBI Taxonomy" id="151549"/>
    <lineage>
        <taxon>Eukaryota</taxon>
        <taxon>Metazoa</taxon>
        <taxon>Ecdysozoa</taxon>
        <taxon>Arthropoda</taxon>
        <taxon>Hexapoda</taxon>
        <taxon>Insecta</taxon>
        <taxon>Pterygota</taxon>
        <taxon>Neoptera</taxon>
        <taxon>Endopterygota</taxon>
        <taxon>Lepidoptera</taxon>
        <taxon>Glossata</taxon>
        <taxon>Ditrysia</taxon>
        <taxon>Tineoidea</taxon>
        <taxon>Psychidae</taxon>
        <taxon>Oiketicinae</taxon>
        <taxon>Eumeta</taxon>
    </lineage>
</organism>
<proteinExistence type="predicted"/>
<dbReference type="EMBL" id="BGZK01000518">
    <property type="protein sequence ID" value="GBP48203.1"/>
    <property type="molecule type" value="Genomic_DNA"/>
</dbReference>
<accession>A0A4C1WAX6</accession>